<evidence type="ECO:0000256" key="2">
    <source>
        <dbReference type="ARBA" id="ARBA00022692"/>
    </source>
</evidence>
<feature type="transmembrane region" description="Helical" evidence="6">
    <location>
        <begin position="108"/>
        <end position="128"/>
    </location>
</feature>
<reference evidence="7" key="1">
    <citation type="submission" date="2021-01" db="EMBL/GenBank/DDBJ databases">
        <authorList>
            <person name="Corre E."/>
            <person name="Pelletier E."/>
            <person name="Niang G."/>
            <person name="Scheremetjew M."/>
            <person name="Finn R."/>
            <person name="Kale V."/>
            <person name="Holt S."/>
            <person name="Cochrane G."/>
            <person name="Meng A."/>
            <person name="Brown T."/>
            <person name="Cohen L."/>
        </authorList>
    </citation>
    <scope>NUCLEOTIDE SEQUENCE</scope>
    <source>
        <strain evidence="7">RCC733</strain>
    </source>
</reference>
<evidence type="ECO:0000256" key="4">
    <source>
        <dbReference type="ARBA" id="ARBA00022989"/>
    </source>
</evidence>
<organism evidence="7">
    <name type="scientific">Pycnococcus provasolii</name>
    <dbReference type="NCBI Taxonomy" id="41880"/>
    <lineage>
        <taxon>Eukaryota</taxon>
        <taxon>Viridiplantae</taxon>
        <taxon>Chlorophyta</taxon>
        <taxon>Pseudoscourfieldiophyceae</taxon>
        <taxon>Pseudoscourfieldiales</taxon>
        <taxon>Pycnococcaceae</taxon>
        <taxon>Pycnococcus</taxon>
    </lineage>
</organism>
<sequence length="157" mass="16959">MAPLCDAGKMPTAMRMGGFQWFHPQEPCVVFFATNVFVVDTNARLAGAIALTLLMGAMTGICVYLRSRVRATVSSRTLASTLSASLFGIQVTTGYLLMLLVMTYQLELFIAVVVAVVLGFVIAEVAWLPAVDCCTTTSHNTHENGDVLDSLLVRESH</sequence>
<comment type="subcellular location">
    <subcellularLocation>
        <location evidence="6">Membrane</location>
        <topology evidence="6">Multi-pass membrane protein</topology>
    </subcellularLocation>
</comment>
<name>A0A7S2F9U5_9CHLO</name>
<keyword evidence="2 6" id="KW-0812">Transmembrane</keyword>
<dbReference type="AlphaFoldDB" id="A0A7S2F9U5"/>
<comment type="similarity">
    <text evidence="1 6">Belongs to the copper transporter (Ctr) (TC 1.A.56) family. SLC31A subfamily.</text>
</comment>
<proteinExistence type="inferred from homology"/>
<dbReference type="InterPro" id="IPR007274">
    <property type="entry name" value="Cop_transporter"/>
</dbReference>
<protein>
    <recommendedName>
        <fullName evidence="6">Copper transport protein</fullName>
    </recommendedName>
</protein>
<evidence type="ECO:0000256" key="6">
    <source>
        <dbReference type="RuleBase" id="RU367022"/>
    </source>
</evidence>
<dbReference type="EMBL" id="HBGR01007502">
    <property type="protein sequence ID" value="CAD9380327.1"/>
    <property type="molecule type" value="Transcribed_RNA"/>
</dbReference>
<keyword evidence="6" id="KW-0186">Copper</keyword>
<keyword evidence="3 6" id="KW-0187">Copper transport</keyword>
<feature type="transmembrane region" description="Helical" evidence="6">
    <location>
        <begin position="77"/>
        <end position="102"/>
    </location>
</feature>
<dbReference type="GO" id="GO:0016020">
    <property type="term" value="C:membrane"/>
    <property type="evidence" value="ECO:0007669"/>
    <property type="project" value="UniProtKB-SubCell"/>
</dbReference>
<dbReference type="PANTHER" id="PTHR12483">
    <property type="entry name" value="SOLUTE CARRIER FAMILY 31 COPPER TRANSPORTERS"/>
    <property type="match status" value="1"/>
</dbReference>
<evidence type="ECO:0000256" key="3">
    <source>
        <dbReference type="ARBA" id="ARBA00022796"/>
    </source>
</evidence>
<gene>
    <name evidence="7" type="ORF">PPRO1471_LOCUS4972</name>
</gene>
<keyword evidence="4 6" id="KW-1133">Transmembrane helix</keyword>
<dbReference type="Pfam" id="PF04145">
    <property type="entry name" value="Ctr"/>
    <property type="match status" value="1"/>
</dbReference>
<keyword evidence="6" id="KW-0406">Ion transport</keyword>
<evidence type="ECO:0000313" key="7">
    <source>
        <dbReference type="EMBL" id="CAD9380327.1"/>
    </source>
</evidence>
<evidence type="ECO:0000256" key="1">
    <source>
        <dbReference type="ARBA" id="ARBA00006921"/>
    </source>
</evidence>
<evidence type="ECO:0000256" key="5">
    <source>
        <dbReference type="ARBA" id="ARBA00023136"/>
    </source>
</evidence>
<accession>A0A7S2F9U5</accession>
<feature type="transmembrane region" description="Helical" evidence="6">
    <location>
        <begin position="45"/>
        <end position="65"/>
    </location>
</feature>
<dbReference type="GO" id="GO:0005375">
    <property type="term" value="F:copper ion transmembrane transporter activity"/>
    <property type="evidence" value="ECO:0007669"/>
    <property type="project" value="UniProtKB-UniRule"/>
</dbReference>
<keyword evidence="6" id="KW-0813">Transport</keyword>
<keyword evidence="5 6" id="KW-0472">Membrane</keyword>